<dbReference type="NCBIfam" id="TIGR00254">
    <property type="entry name" value="GGDEF"/>
    <property type="match status" value="1"/>
</dbReference>
<evidence type="ECO:0000313" key="5">
    <source>
        <dbReference type="EMBL" id="KMV36396.1"/>
    </source>
</evidence>
<organism evidence="5 6">
    <name type="scientific">Franconibacter pulveris</name>
    <dbReference type="NCBI Taxonomy" id="435910"/>
    <lineage>
        <taxon>Bacteria</taxon>
        <taxon>Pseudomonadati</taxon>
        <taxon>Pseudomonadota</taxon>
        <taxon>Gammaproteobacteria</taxon>
        <taxon>Enterobacterales</taxon>
        <taxon>Enterobacteriaceae</taxon>
        <taxon>Franconibacter</taxon>
    </lineage>
</organism>
<dbReference type="InterPro" id="IPR000160">
    <property type="entry name" value="GGDEF_dom"/>
</dbReference>
<dbReference type="Proteomes" id="UP000037315">
    <property type="component" value="Unassembled WGS sequence"/>
</dbReference>
<dbReference type="Gene3D" id="3.20.20.450">
    <property type="entry name" value="EAL domain"/>
    <property type="match status" value="1"/>
</dbReference>
<dbReference type="Gene3D" id="3.30.70.270">
    <property type="match status" value="1"/>
</dbReference>
<dbReference type="PATRIC" id="fig|1656095.3.peg.390"/>
<dbReference type="InterPro" id="IPR035965">
    <property type="entry name" value="PAS-like_dom_sf"/>
</dbReference>
<feature type="domain" description="GGDEF" evidence="4">
    <location>
        <begin position="481"/>
        <end position="614"/>
    </location>
</feature>
<dbReference type="InterPro" id="IPR029787">
    <property type="entry name" value="Nucleotide_cyclase"/>
</dbReference>
<feature type="transmembrane region" description="Helical" evidence="1">
    <location>
        <begin position="38"/>
        <end position="57"/>
    </location>
</feature>
<dbReference type="InterPro" id="IPR013767">
    <property type="entry name" value="PAS_fold"/>
</dbReference>
<dbReference type="PROSITE" id="PS50887">
    <property type="entry name" value="GGDEF"/>
    <property type="match status" value="1"/>
</dbReference>
<reference evidence="5 6" key="1">
    <citation type="submission" date="2015-06" db="EMBL/GenBank/DDBJ databases">
        <title>Genome sequencing of Cronobacter sp. strain DJ34 isolated from petroleum contaminated sludge of Duliajan Oil Fields, Assam, India.</title>
        <authorList>
            <person name="Pal S."/>
            <person name="Banerjee T.D."/>
            <person name="Roy A."/>
            <person name="Sar P."/>
            <person name="Kazy S.K."/>
        </authorList>
    </citation>
    <scope>NUCLEOTIDE SEQUENCE [LARGE SCALE GENOMIC DNA]</scope>
    <source>
        <strain evidence="5 6">DJ34</strain>
    </source>
</reference>
<keyword evidence="6" id="KW-1185">Reference proteome</keyword>
<dbReference type="CDD" id="cd01949">
    <property type="entry name" value="GGDEF"/>
    <property type="match status" value="1"/>
</dbReference>
<dbReference type="PANTHER" id="PTHR44757:SF10">
    <property type="entry name" value="MEMBRANE PROTEIN"/>
    <property type="match status" value="1"/>
</dbReference>
<dbReference type="PANTHER" id="PTHR44757">
    <property type="entry name" value="DIGUANYLATE CYCLASE DGCP"/>
    <property type="match status" value="1"/>
</dbReference>
<dbReference type="InterPro" id="IPR035919">
    <property type="entry name" value="EAL_sf"/>
</dbReference>
<dbReference type="CDD" id="cd00130">
    <property type="entry name" value="PAS"/>
    <property type="match status" value="1"/>
</dbReference>
<dbReference type="InterPro" id="IPR007892">
    <property type="entry name" value="CHASE4"/>
</dbReference>
<feature type="transmembrane region" description="Helical" evidence="1">
    <location>
        <begin position="276"/>
        <end position="298"/>
    </location>
</feature>
<accession>A0A0J8VT59</accession>
<dbReference type="PROSITE" id="PS50112">
    <property type="entry name" value="PAS"/>
    <property type="match status" value="1"/>
</dbReference>
<dbReference type="InterPro" id="IPR000014">
    <property type="entry name" value="PAS"/>
</dbReference>
<dbReference type="InterPro" id="IPR043128">
    <property type="entry name" value="Rev_trsase/Diguanyl_cyclase"/>
</dbReference>
<dbReference type="NCBIfam" id="TIGR00229">
    <property type="entry name" value="sensory_box"/>
    <property type="match status" value="1"/>
</dbReference>
<proteinExistence type="predicted"/>
<dbReference type="SMART" id="SM00091">
    <property type="entry name" value="PAS"/>
    <property type="match status" value="1"/>
</dbReference>
<dbReference type="SUPFAM" id="SSF55073">
    <property type="entry name" value="Nucleotide cyclase"/>
    <property type="match status" value="1"/>
</dbReference>
<dbReference type="Pfam" id="PF00989">
    <property type="entry name" value="PAS"/>
    <property type="match status" value="1"/>
</dbReference>
<keyword evidence="1" id="KW-0472">Membrane</keyword>
<dbReference type="Pfam" id="PF00563">
    <property type="entry name" value="EAL"/>
    <property type="match status" value="1"/>
</dbReference>
<dbReference type="PROSITE" id="PS50883">
    <property type="entry name" value="EAL"/>
    <property type="match status" value="1"/>
</dbReference>
<feature type="domain" description="PAS" evidence="2">
    <location>
        <begin position="326"/>
        <end position="381"/>
    </location>
</feature>
<dbReference type="InterPro" id="IPR001633">
    <property type="entry name" value="EAL_dom"/>
</dbReference>
<protein>
    <submittedName>
        <fullName evidence="5">Diguanylate cyclase</fullName>
    </submittedName>
</protein>
<keyword evidence="1" id="KW-1133">Transmembrane helix</keyword>
<evidence type="ECO:0000259" key="4">
    <source>
        <dbReference type="PROSITE" id="PS50887"/>
    </source>
</evidence>
<evidence type="ECO:0000259" key="3">
    <source>
        <dbReference type="PROSITE" id="PS50883"/>
    </source>
</evidence>
<feature type="domain" description="EAL" evidence="3">
    <location>
        <begin position="623"/>
        <end position="873"/>
    </location>
</feature>
<evidence type="ECO:0000256" key="1">
    <source>
        <dbReference type="SAM" id="Phobius"/>
    </source>
</evidence>
<dbReference type="SMART" id="SM00052">
    <property type="entry name" value="EAL"/>
    <property type="match status" value="1"/>
</dbReference>
<evidence type="ECO:0000259" key="2">
    <source>
        <dbReference type="PROSITE" id="PS50112"/>
    </source>
</evidence>
<dbReference type="AlphaFoldDB" id="A0A0J8VT59"/>
<name>A0A0J8VT59_9ENTR</name>
<gene>
    <name evidence="5" type="ORF">ACH50_03015</name>
</gene>
<keyword evidence="1" id="KW-0812">Transmembrane</keyword>
<sequence length="884" mass="99485">MSCARIKNKKRFHQVNIISVKHAEPFTGRIKESIKKTLAVLVSLLGVIFLIAIFALLNIAHDLNEHADDHSRLLLRKALFSRQDSIRSHLQDNAAWGEAYENLHRRVNPAWAWDKQNLGASLYKNFGYEGVFVLDGKDDTRYSILNGKRQSRTLADWLGRNPTPELRQALARSQGKPVSRLMLAQGELILLAAAWITPGSDINVTPIPGAASMLVFVDRLTFSKLQSMGLEYGIHDTQVKTPATPVANYPQASLTLPVYGGSIQLVWRSDNPGGALLTWVLPLLVFLMFATLVFAFMLMRNTLLKAQRNDENTFLLEQSRLALAASENRFRDVAEAATDWIWETDEQLRFTWISERFPAITGYRIGDWLGQPLTEFLQNDSFALTQWLKNPQSANNLTLTHCRYLSGQQRQRYCNLTLKNVTMMNGQRGFRGTATDVTLEIEAQQRVDYLSHHDELTGLPNRVQMKAFLEGKLRAKPTTERPLAMIMLDLDKFKPVNDLFGHAAGDDVLHEMSSRLRRCLGDNGLVARHGGDEFILIVPDIRSRAAVETLCQQLIAAITCPYQINGHEIFIGASMGIALAPQDATDANDLLRFADIALYQAKTSGHNLWVFYQPDMSEQIVQRREMEQALREAIRADQLRLVYQPRYDIKSAQVYAVEALVRWQHPRLGLLTPDQFIPLAEETGLIIELSDWVMLQACRAMQQTLPELALSVNISASEFQTPGLVERVHSALEQSGFPPSRFEIEVTENATLKAPDIALEMMRQLKAMGVRFLIDDFGTGYASLSYLRTFPFDGIKLDRSFVIPMADSESACLIVKNMIGLGKAYSLNVTAEGVENSQQQELLKKYECDILQGYYIGRPAPLEQIREQQAPAVSARARLALAKN</sequence>
<dbReference type="SUPFAM" id="SSF141868">
    <property type="entry name" value="EAL domain-like"/>
    <property type="match status" value="1"/>
</dbReference>
<dbReference type="SMART" id="SM00267">
    <property type="entry name" value="GGDEF"/>
    <property type="match status" value="1"/>
</dbReference>
<dbReference type="CDD" id="cd01948">
    <property type="entry name" value="EAL"/>
    <property type="match status" value="1"/>
</dbReference>
<dbReference type="EMBL" id="LFEJ01000003">
    <property type="protein sequence ID" value="KMV36396.1"/>
    <property type="molecule type" value="Genomic_DNA"/>
</dbReference>
<evidence type="ECO:0000313" key="6">
    <source>
        <dbReference type="Proteomes" id="UP000037315"/>
    </source>
</evidence>
<dbReference type="InterPro" id="IPR052155">
    <property type="entry name" value="Biofilm_reg_signaling"/>
</dbReference>
<dbReference type="Pfam" id="PF00990">
    <property type="entry name" value="GGDEF"/>
    <property type="match status" value="1"/>
</dbReference>
<comment type="caution">
    <text evidence="5">The sequence shown here is derived from an EMBL/GenBank/DDBJ whole genome shotgun (WGS) entry which is preliminary data.</text>
</comment>
<dbReference type="GO" id="GO:0006355">
    <property type="term" value="P:regulation of DNA-templated transcription"/>
    <property type="evidence" value="ECO:0007669"/>
    <property type="project" value="InterPro"/>
</dbReference>
<dbReference type="SUPFAM" id="SSF55785">
    <property type="entry name" value="PYP-like sensor domain (PAS domain)"/>
    <property type="match status" value="1"/>
</dbReference>
<dbReference type="Gene3D" id="3.30.450.20">
    <property type="entry name" value="PAS domain"/>
    <property type="match status" value="1"/>
</dbReference>
<dbReference type="Pfam" id="PF05228">
    <property type="entry name" value="CHASE4"/>
    <property type="match status" value="1"/>
</dbReference>
<dbReference type="STRING" id="1121863.GCA_000621185_00747"/>